<feature type="region of interest" description="Disordered" evidence="3">
    <location>
        <begin position="309"/>
        <end position="337"/>
    </location>
</feature>
<dbReference type="PANTHER" id="PTHR34216">
    <property type="match status" value="1"/>
</dbReference>
<feature type="signal peptide" evidence="4">
    <location>
        <begin position="1"/>
        <end position="20"/>
    </location>
</feature>
<evidence type="ECO:0000256" key="4">
    <source>
        <dbReference type="SAM" id="SignalP"/>
    </source>
</evidence>
<feature type="chain" id="PRO_5038840095" description="NodB homology domain-containing protein" evidence="4">
    <location>
        <begin position="21"/>
        <end position="337"/>
    </location>
</feature>
<organism evidence="6">
    <name type="scientific">uncultured Acidimicrobiales bacterium</name>
    <dbReference type="NCBI Taxonomy" id="310071"/>
    <lineage>
        <taxon>Bacteria</taxon>
        <taxon>Bacillati</taxon>
        <taxon>Actinomycetota</taxon>
        <taxon>Acidimicrobiia</taxon>
        <taxon>Acidimicrobiales</taxon>
        <taxon>environmental samples</taxon>
    </lineage>
</organism>
<feature type="domain" description="NodB homology" evidence="5">
    <location>
        <begin position="108"/>
        <end position="236"/>
    </location>
</feature>
<evidence type="ECO:0000256" key="2">
    <source>
        <dbReference type="ARBA" id="ARBA00022729"/>
    </source>
</evidence>
<name>A0A6J4IAC1_9ACTN</name>
<dbReference type="GO" id="GO:0005576">
    <property type="term" value="C:extracellular region"/>
    <property type="evidence" value="ECO:0007669"/>
    <property type="project" value="UniProtKB-SubCell"/>
</dbReference>
<sequence>MHRRYWTVTVVAVAAMVALGACSGGSRSASKDEAAAPSTARPPDPASVKANELGVVPVLMYHRLTQTPTGEYDRSPDDFRAELQRLHDSGYRPILARDLVDGRIDVQAGKSPVVLTFDDTTVSQYRLGPDGNVVADTAVGILLEFSRSHPDFRPIATMYVNGNPFEAGAGTPELQDLARRGFELGAHTLTHQNLAKTDADNVQKELVRGLRVITKAVPDAKVETLALPFGIKPKDKELARAGTWDGQSYSFDGVFLVGAEPSPSPFAVAFDPLKVPRIRSAEWNGQKPNYGSSFWLDTLDKYPERRYVSDGDPDRVSFPKPEEAKLRADAAAKARPY</sequence>
<evidence type="ECO:0000313" key="6">
    <source>
        <dbReference type="EMBL" id="CAA9245464.1"/>
    </source>
</evidence>
<dbReference type="InterPro" id="IPR011330">
    <property type="entry name" value="Glyco_hydro/deAcase_b/a-brl"/>
</dbReference>
<evidence type="ECO:0000259" key="5">
    <source>
        <dbReference type="Pfam" id="PF01522"/>
    </source>
</evidence>
<dbReference type="Pfam" id="PF01522">
    <property type="entry name" value="Polysacc_deac_1"/>
    <property type="match status" value="1"/>
</dbReference>
<evidence type="ECO:0000256" key="3">
    <source>
        <dbReference type="SAM" id="MobiDB-lite"/>
    </source>
</evidence>
<feature type="region of interest" description="Disordered" evidence="3">
    <location>
        <begin position="25"/>
        <end position="48"/>
    </location>
</feature>
<evidence type="ECO:0000256" key="1">
    <source>
        <dbReference type="ARBA" id="ARBA00004613"/>
    </source>
</evidence>
<dbReference type="SUPFAM" id="SSF88713">
    <property type="entry name" value="Glycoside hydrolase/deacetylase"/>
    <property type="match status" value="1"/>
</dbReference>
<proteinExistence type="predicted"/>
<dbReference type="GO" id="GO:0016810">
    <property type="term" value="F:hydrolase activity, acting on carbon-nitrogen (but not peptide) bonds"/>
    <property type="evidence" value="ECO:0007669"/>
    <property type="project" value="InterPro"/>
</dbReference>
<dbReference type="PANTHER" id="PTHR34216:SF3">
    <property type="entry name" value="POLY-BETA-1,6-N-ACETYL-D-GLUCOSAMINE N-DEACETYLASE"/>
    <property type="match status" value="1"/>
</dbReference>
<dbReference type="InterPro" id="IPR002509">
    <property type="entry name" value="NODB_dom"/>
</dbReference>
<comment type="subcellular location">
    <subcellularLocation>
        <location evidence="1">Secreted</location>
    </subcellularLocation>
</comment>
<dbReference type="InterPro" id="IPR051398">
    <property type="entry name" value="Polysacch_Deacetylase"/>
</dbReference>
<dbReference type="AlphaFoldDB" id="A0A6J4IAC1"/>
<gene>
    <name evidence="6" type="ORF">AVDCRST_MAG76-1999</name>
</gene>
<dbReference type="Gene3D" id="3.20.20.370">
    <property type="entry name" value="Glycoside hydrolase/deacetylase"/>
    <property type="match status" value="1"/>
</dbReference>
<protein>
    <recommendedName>
        <fullName evidence="5">NodB homology domain-containing protein</fullName>
    </recommendedName>
</protein>
<keyword evidence="2 4" id="KW-0732">Signal</keyword>
<dbReference type="EMBL" id="CADCSZ010000123">
    <property type="protein sequence ID" value="CAA9245464.1"/>
    <property type="molecule type" value="Genomic_DNA"/>
</dbReference>
<dbReference type="GO" id="GO:0005975">
    <property type="term" value="P:carbohydrate metabolic process"/>
    <property type="evidence" value="ECO:0007669"/>
    <property type="project" value="InterPro"/>
</dbReference>
<accession>A0A6J4IAC1</accession>
<reference evidence="6" key="1">
    <citation type="submission" date="2020-02" db="EMBL/GenBank/DDBJ databases">
        <authorList>
            <person name="Meier V. D."/>
        </authorList>
    </citation>
    <scope>NUCLEOTIDE SEQUENCE</scope>
    <source>
        <strain evidence="6">AVDCRST_MAG76</strain>
    </source>
</reference>
<dbReference type="PROSITE" id="PS51257">
    <property type="entry name" value="PROKAR_LIPOPROTEIN"/>
    <property type="match status" value="1"/>
</dbReference>